<dbReference type="SMART" id="SM00248">
    <property type="entry name" value="ANK"/>
    <property type="match status" value="6"/>
</dbReference>
<gene>
    <name evidence="4" type="ORF">RFI_13226</name>
</gene>
<name>X6NDH2_RETFI</name>
<keyword evidence="2 3" id="KW-0040">ANK repeat</keyword>
<dbReference type="PROSITE" id="PS50088">
    <property type="entry name" value="ANK_REPEAT"/>
    <property type="match status" value="3"/>
</dbReference>
<evidence type="ECO:0000313" key="5">
    <source>
        <dbReference type="Proteomes" id="UP000023152"/>
    </source>
</evidence>
<dbReference type="EMBL" id="ASPP01009593">
    <property type="protein sequence ID" value="ETO23938.1"/>
    <property type="molecule type" value="Genomic_DNA"/>
</dbReference>
<dbReference type="PRINTS" id="PR01415">
    <property type="entry name" value="ANKYRIN"/>
</dbReference>
<dbReference type="InterPro" id="IPR050776">
    <property type="entry name" value="Ank_Repeat/CDKN_Inhibitor"/>
</dbReference>
<dbReference type="Pfam" id="PF12796">
    <property type="entry name" value="Ank_2"/>
    <property type="match status" value="2"/>
</dbReference>
<accession>X6NDH2</accession>
<feature type="repeat" description="ANK" evidence="3">
    <location>
        <begin position="81"/>
        <end position="113"/>
    </location>
</feature>
<dbReference type="PANTHER" id="PTHR24201">
    <property type="entry name" value="ANK_REP_REGION DOMAIN-CONTAINING PROTEIN"/>
    <property type="match status" value="1"/>
</dbReference>
<dbReference type="AlphaFoldDB" id="X6NDH2"/>
<keyword evidence="5" id="KW-1185">Reference proteome</keyword>
<dbReference type="Proteomes" id="UP000023152">
    <property type="component" value="Unassembled WGS sequence"/>
</dbReference>
<dbReference type="InterPro" id="IPR002110">
    <property type="entry name" value="Ankyrin_rpt"/>
</dbReference>
<dbReference type="OMA" id="HACLANQ"/>
<protein>
    <submittedName>
        <fullName evidence="4">Uncharacterized protein</fullName>
    </submittedName>
</protein>
<dbReference type="InterPro" id="IPR036770">
    <property type="entry name" value="Ankyrin_rpt-contain_sf"/>
</dbReference>
<proteinExistence type="predicted"/>
<evidence type="ECO:0000256" key="1">
    <source>
        <dbReference type="ARBA" id="ARBA00022737"/>
    </source>
</evidence>
<dbReference type="Gene3D" id="1.25.40.20">
    <property type="entry name" value="Ankyrin repeat-containing domain"/>
    <property type="match status" value="2"/>
</dbReference>
<reference evidence="4 5" key="1">
    <citation type="journal article" date="2013" name="Curr. Biol.">
        <title>The Genome of the Foraminiferan Reticulomyxa filosa.</title>
        <authorList>
            <person name="Glockner G."/>
            <person name="Hulsmann N."/>
            <person name="Schleicher M."/>
            <person name="Noegel A.A."/>
            <person name="Eichinger L."/>
            <person name="Gallinger C."/>
            <person name="Pawlowski J."/>
            <person name="Sierra R."/>
            <person name="Euteneuer U."/>
            <person name="Pillet L."/>
            <person name="Moustafa A."/>
            <person name="Platzer M."/>
            <person name="Groth M."/>
            <person name="Szafranski K."/>
            <person name="Schliwa M."/>
        </authorList>
    </citation>
    <scope>NUCLEOTIDE SEQUENCE [LARGE SCALE GENOMIC DNA]</scope>
</reference>
<dbReference type="SUPFAM" id="SSF48403">
    <property type="entry name" value="Ankyrin repeat"/>
    <property type="match status" value="1"/>
</dbReference>
<evidence type="ECO:0000256" key="2">
    <source>
        <dbReference type="ARBA" id="ARBA00023043"/>
    </source>
</evidence>
<dbReference type="PANTHER" id="PTHR24201:SF16">
    <property type="entry name" value="ANKYRIN-1-LIKE-RELATED"/>
    <property type="match status" value="1"/>
</dbReference>
<organism evidence="4 5">
    <name type="scientific">Reticulomyxa filosa</name>
    <dbReference type="NCBI Taxonomy" id="46433"/>
    <lineage>
        <taxon>Eukaryota</taxon>
        <taxon>Sar</taxon>
        <taxon>Rhizaria</taxon>
        <taxon>Retaria</taxon>
        <taxon>Foraminifera</taxon>
        <taxon>Monothalamids</taxon>
        <taxon>Reticulomyxidae</taxon>
        <taxon>Reticulomyxa</taxon>
    </lineage>
</organism>
<comment type="caution">
    <text evidence="4">The sequence shown here is derived from an EMBL/GenBank/DDBJ whole genome shotgun (WGS) entry which is preliminary data.</text>
</comment>
<dbReference type="OrthoDB" id="20872at2759"/>
<dbReference type="PROSITE" id="PS50297">
    <property type="entry name" value="ANK_REP_REGION"/>
    <property type="match status" value="3"/>
</dbReference>
<sequence>MKSNNHWEAKPVDMDLCNACRRGDMKGVIEALEKGANPNCHINNALGETIPIFLCASKGYQDIASLLISKGVQLNLAQGFDGSTPLHHACLANQIEMVTFLISHGCDVNKGNKLERTPLMEAASVGSVELVTLLYEKGANINTFDQQMKTALRHPFVFSPNINLKKKNKWYNTAKKLVELGADVNVSGSYANGVTILHCAAAQGDIEFVKLLVEKKQADTNSEDEVGRTPLDYAISRQEENVITYLQSAVVIPTQCCCSIL</sequence>
<dbReference type="GO" id="GO:0005634">
    <property type="term" value="C:nucleus"/>
    <property type="evidence" value="ECO:0007669"/>
    <property type="project" value="TreeGrafter"/>
</dbReference>
<evidence type="ECO:0000256" key="3">
    <source>
        <dbReference type="PROSITE-ProRule" id="PRU00023"/>
    </source>
</evidence>
<feature type="repeat" description="ANK" evidence="3">
    <location>
        <begin position="114"/>
        <end position="146"/>
    </location>
</feature>
<feature type="repeat" description="ANK" evidence="3">
    <location>
        <begin position="192"/>
        <end position="215"/>
    </location>
</feature>
<evidence type="ECO:0000313" key="4">
    <source>
        <dbReference type="EMBL" id="ETO23938.1"/>
    </source>
</evidence>
<keyword evidence="1" id="KW-0677">Repeat</keyword>